<dbReference type="InterPro" id="IPR016193">
    <property type="entry name" value="Cytidine_deaminase-like"/>
</dbReference>
<accession>A0A5R8ZVN3</accession>
<evidence type="ECO:0000256" key="2">
    <source>
        <dbReference type="ARBA" id="ARBA00022833"/>
    </source>
</evidence>
<feature type="domain" description="CMP/dCMP-type deaminase" evidence="3">
    <location>
        <begin position="1"/>
        <end position="124"/>
    </location>
</feature>
<dbReference type="EMBL" id="VASG01000009">
    <property type="protein sequence ID" value="TLP69945.1"/>
    <property type="molecule type" value="Genomic_DNA"/>
</dbReference>
<dbReference type="GO" id="GO:0052717">
    <property type="term" value="F:tRNA-specific adenosine-34 deaminase activity"/>
    <property type="evidence" value="ECO:0007669"/>
    <property type="project" value="UniProtKB-EC"/>
</dbReference>
<keyword evidence="2" id="KW-0862">Zinc</keyword>
<proteinExistence type="predicted"/>
<dbReference type="AlphaFoldDB" id="A0A5R8ZVN3"/>
<dbReference type="Gene3D" id="3.40.140.10">
    <property type="entry name" value="Cytidine Deaminase, domain 2"/>
    <property type="match status" value="1"/>
</dbReference>
<evidence type="ECO:0000313" key="4">
    <source>
        <dbReference type="EMBL" id="TLP69945.1"/>
    </source>
</evidence>
<comment type="caution">
    <text evidence="4">The sequence shown here is derived from an EMBL/GenBank/DDBJ whole genome shotgun (WGS) entry which is preliminary data.</text>
</comment>
<dbReference type="Proteomes" id="UP000307510">
    <property type="component" value="Unassembled WGS sequence"/>
</dbReference>
<organism evidence="4 5">
    <name type="scientific">Pseudomonas nitroreducens</name>
    <dbReference type="NCBI Taxonomy" id="46680"/>
    <lineage>
        <taxon>Bacteria</taxon>
        <taxon>Pseudomonadati</taxon>
        <taxon>Pseudomonadota</taxon>
        <taxon>Gammaproteobacteria</taxon>
        <taxon>Pseudomonadales</taxon>
        <taxon>Pseudomonadaceae</taxon>
        <taxon>Pseudomonas</taxon>
    </lineage>
</organism>
<keyword evidence="1" id="KW-0479">Metal-binding</keyword>
<dbReference type="GO" id="GO:0002100">
    <property type="term" value="P:tRNA wobble adenosine to inosine editing"/>
    <property type="evidence" value="ECO:0007669"/>
    <property type="project" value="InterPro"/>
</dbReference>
<evidence type="ECO:0000259" key="3">
    <source>
        <dbReference type="PROSITE" id="PS51747"/>
    </source>
</evidence>
<dbReference type="GO" id="GO:0006152">
    <property type="term" value="P:purine nucleoside catabolic process"/>
    <property type="evidence" value="ECO:0007669"/>
    <property type="project" value="TreeGrafter"/>
</dbReference>
<dbReference type="CDD" id="cd01285">
    <property type="entry name" value="nucleoside_deaminase"/>
    <property type="match status" value="1"/>
</dbReference>
<dbReference type="InterPro" id="IPR016192">
    <property type="entry name" value="APOBEC/CMP_deaminase_Zn-bd"/>
</dbReference>
<dbReference type="RefSeq" id="WP_138216536.1">
    <property type="nucleotide sequence ID" value="NZ_VASG01000009.1"/>
</dbReference>
<dbReference type="PROSITE" id="PS51747">
    <property type="entry name" value="CYT_DCMP_DEAMINASES_2"/>
    <property type="match status" value="1"/>
</dbReference>
<dbReference type="Pfam" id="PF00383">
    <property type="entry name" value="dCMP_cyt_deam_1"/>
    <property type="match status" value="1"/>
</dbReference>
<protein>
    <submittedName>
        <fullName evidence="4">Nucleoside deaminase</fullName>
    </submittedName>
</protein>
<evidence type="ECO:0000313" key="5">
    <source>
        <dbReference type="Proteomes" id="UP000307510"/>
    </source>
</evidence>
<dbReference type="PANTHER" id="PTHR11079">
    <property type="entry name" value="CYTOSINE DEAMINASE FAMILY MEMBER"/>
    <property type="match status" value="1"/>
</dbReference>
<dbReference type="GO" id="GO:0047974">
    <property type="term" value="F:guanosine deaminase activity"/>
    <property type="evidence" value="ECO:0007669"/>
    <property type="project" value="TreeGrafter"/>
</dbReference>
<evidence type="ECO:0000256" key="1">
    <source>
        <dbReference type="ARBA" id="ARBA00022723"/>
    </source>
</evidence>
<reference evidence="5" key="2">
    <citation type="submission" date="2019-06" db="EMBL/GenBank/DDBJ databases">
        <title>AzeR, a transcriptional regulator that responds to azelaic acid in Pseudomonas nitroreducens.</title>
        <authorList>
            <person name="Bez C."/>
            <person name="Javvadi S.G."/>
            <person name="Bertani I."/>
            <person name="Devescovi G."/>
            <person name="Studholme D.J."/>
            <person name="Geller A."/>
            <person name="Levy A."/>
            <person name="Venturi V."/>
        </authorList>
    </citation>
    <scope>NUCLEOTIDE SEQUENCE [LARGE SCALE GENOMIC DNA]</scope>
    <source>
        <strain evidence="5">DSM 9128</strain>
    </source>
</reference>
<gene>
    <name evidence="4" type="ORF">FEA48_26940</name>
</gene>
<dbReference type="PROSITE" id="PS00903">
    <property type="entry name" value="CYT_DCMP_DEAMINASES_1"/>
    <property type="match status" value="1"/>
</dbReference>
<name>A0A5R8ZVN3_PSENT</name>
<reference evidence="4 5" key="1">
    <citation type="submission" date="2019-05" db="EMBL/GenBank/DDBJ databases">
        <authorList>
            <person name="Moore K."/>
            <person name="O'Neill P."/>
            <person name="Farbos A."/>
            <person name="Studholme D.J."/>
        </authorList>
    </citation>
    <scope>NUCLEOTIDE SEQUENCE [LARGE SCALE GENOMIC DNA]</scope>
    <source>
        <strain evidence="4 5">DSM 9128</strain>
    </source>
</reference>
<dbReference type="GO" id="GO:0008270">
    <property type="term" value="F:zinc ion binding"/>
    <property type="evidence" value="ECO:0007669"/>
    <property type="project" value="InterPro"/>
</dbReference>
<dbReference type="SUPFAM" id="SSF53927">
    <property type="entry name" value="Cytidine deaminase-like"/>
    <property type="match status" value="1"/>
</dbReference>
<dbReference type="PANTHER" id="PTHR11079:SF161">
    <property type="entry name" value="CMP_DCMP-TYPE DEAMINASE DOMAIN-CONTAINING PROTEIN"/>
    <property type="match status" value="1"/>
</dbReference>
<sequence>MSHEVFMREALQLARDNIEAGGRPFGAVLVKDGRVIARAANSIHLDFDPTAHAELLAIRRASAVLGMSRLDGCVIYASGHPCPMCLAAMHLCGVEGAYFAYSNDDGEPFGLSTAAVYQQMTQPPQWQSVPLRALRPSGEEGLYNHWQEQRS</sequence>
<dbReference type="InterPro" id="IPR002125">
    <property type="entry name" value="CMP_dCMP_dom"/>
</dbReference>